<dbReference type="Gene3D" id="1.10.10.10">
    <property type="entry name" value="Winged helix-like DNA-binding domain superfamily/Winged helix DNA-binding domain"/>
    <property type="match status" value="1"/>
</dbReference>
<dbReference type="InterPro" id="IPR005471">
    <property type="entry name" value="Tscrpt_reg_IclR_N"/>
</dbReference>
<dbReference type="PROSITE" id="PS51078">
    <property type="entry name" value="ICLR_ED"/>
    <property type="match status" value="1"/>
</dbReference>
<dbReference type="EMBL" id="VITY01000007">
    <property type="protein sequence ID" value="TWB97059.1"/>
    <property type="molecule type" value="Genomic_DNA"/>
</dbReference>
<evidence type="ECO:0000256" key="3">
    <source>
        <dbReference type="ARBA" id="ARBA00023163"/>
    </source>
</evidence>
<proteinExistence type="predicted"/>
<evidence type="ECO:0000313" key="6">
    <source>
        <dbReference type="EMBL" id="TWB97059.1"/>
    </source>
</evidence>
<protein>
    <submittedName>
        <fullName evidence="6">IclR family transcriptional regulator</fullName>
    </submittedName>
</protein>
<dbReference type="InterPro" id="IPR036388">
    <property type="entry name" value="WH-like_DNA-bd_sf"/>
</dbReference>
<feature type="domain" description="IclR-ED" evidence="5">
    <location>
        <begin position="77"/>
        <end position="257"/>
    </location>
</feature>
<dbReference type="InterPro" id="IPR050707">
    <property type="entry name" value="HTH_MetabolicPath_Reg"/>
</dbReference>
<dbReference type="Pfam" id="PF01614">
    <property type="entry name" value="IclR_C"/>
    <property type="match status" value="1"/>
</dbReference>
<keyword evidence="7" id="KW-1185">Reference proteome</keyword>
<evidence type="ECO:0000313" key="7">
    <source>
        <dbReference type="Proteomes" id="UP000321304"/>
    </source>
</evidence>
<keyword evidence="3" id="KW-0804">Transcription</keyword>
<sequence>MASARQYAGGANGNRSLERGIEILRAFRPGVDTLGNGEIAERTRLPRSTVSRLTKTLVKFGMLDEVPIERNYRLAAAVLSLGHGFRMGSPVLKVLGPLMRAESTRRRLNVGLASGDRTMMVYLESIRYNPRPTLRSIVAGQQVPMELTSLGRAYLAALPDAARDRLIGQFKRRNAAVAKTLNADVQKSIRAVKRYGYCAVSWQPGVLAVATPIVLDGLPVYALNMSMQDIEPSEALSAEMGEYLMAFADRCKHTLSGPRDELFQA</sequence>
<reference evidence="6 7" key="1">
    <citation type="submission" date="2019-06" db="EMBL/GenBank/DDBJ databases">
        <title>Genomic Encyclopedia of Type Strains, Phase IV (KMG-V): Genome sequencing to study the core and pangenomes of soil and plant-associated prokaryotes.</title>
        <authorList>
            <person name="Whitman W."/>
        </authorList>
    </citation>
    <scope>NUCLEOTIDE SEQUENCE [LARGE SCALE GENOMIC DNA]</scope>
    <source>
        <strain evidence="6 7">BR 10355</strain>
    </source>
</reference>
<dbReference type="OrthoDB" id="9807558at2"/>
<evidence type="ECO:0000256" key="2">
    <source>
        <dbReference type="ARBA" id="ARBA00023125"/>
    </source>
</evidence>
<evidence type="ECO:0000256" key="1">
    <source>
        <dbReference type="ARBA" id="ARBA00023015"/>
    </source>
</evidence>
<dbReference type="RefSeq" id="WP_146987923.1">
    <property type="nucleotide sequence ID" value="NZ_VITY01000007.1"/>
</dbReference>
<dbReference type="GO" id="GO:0045892">
    <property type="term" value="P:negative regulation of DNA-templated transcription"/>
    <property type="evidence" value="ECO:0007669"/>
    <property type="project" value="TreeGrafter"/>
</dbReference>
<evidence type="ECO:0000259" key="4">
    <source>
        <dbReference type="PROSITE" id="PS51077"/>
    </source>
</evidence>
<dbReference type="PANTHER" id="PTHR30136">
    <property type="entry name" value="HELIX-TURN-HELIX TRANSCRIPTIONAL REGULATOR, ICLR FAMILY"/>
    <property type="match status" value="1"/>
</dbReference>
<dbReference type="PROSITE" id="PS51077">
    <property type="entry name" value="HTH_ICLR"/>
    <property type="match status" value="1"/>
</dbReference>
<accession>A0A560LPA5</accession>
<feature type="domain" description="HTH iclR-type" evidence="4">
    <location>
        <begin position="14"/>
        <end position="76"/>
    </location>
</feature>
<dbReference type="GO" id="GO:0003700">
    <property type="term" value="F:DNA-binding transcription factor activity"/>
    <property type="evidence" value="ECO:0007669"/>
    <property type="project" value="TreeGrafter"/>
</dbReference>
<dbReference type="Gene3D" id="3.30.450.40">
    <property type="match status" value="1"/>
</dbReference>
<dbReference type="Pfam" id="PF09339">
    <property type="entry name" value="HTH_IclR"/>
    <property type="match status" value="1"/>
</dbReference>
<dbReference type="GO" id="GO:0003677">
    <property type="term" value="F:DNA binding"/>
    <property type="evidence" value="ECO:0007669"/>
    <property type="project" value="UniProtKB-KW"/>
</dbReference>
<keyword evidence="1" id="KW-0805">Transcription regulation</keyword>
<dbReference type="Proteomes" id="UP000321304">
    <property type="component" value="Unassembled WGS sequence"/>
</dbReference>
<dbReference type="PANTHER" id="PTHR30136:SF33">
    <property type="entry name" value="TRANSCRIPTIONAL REGULATORY PROTEIN"/>
    <property type="match status" value="1"/>
</dbReference>
<dbReference type="SUPFAM" id="SSF55781">
    <property type="entry name" value="GAF domain-like"/>
    <property type="match status" value="1"/>
</dbReference>
<dbReference type="SMART" id="SM00346">
    <property type="entry name" value="HTH_ICLR"/>
    <property type="match status" value="1"/>
</dbReference>
<dbReference type="SUPFAM" id="SSF46785">
    <property type="entry name" value="Winged helix' DNA-binding domain"/>
    <property type="match status" value="1"/>
</dbReference>
<dbReference type="AlphaFoldDB" id="A0A560LPA5"/>
<name>A0A560LPA5_9BRAD</name>
<dbReference type="InterPro" id="IPR029016">
    <property type="entry name" value="GAF-like_dom_sf"/>
</dbReference>
<keyword evidence="2" id="KW-0238">DNA-binding</keyword>
<comment type="caution">
    <text evidence="6">The sequence shown here is derived from an EMBL/GenBank/DDBJ whole genome shotgun (WGS) entry which is preliminary data.</text>
</comment>
<dbReference type="InterPro" id="IPR014757">
    <property type="entry name" value="Tscrpt_reg_IclR_C"/>
</dbReference>
<organism evidence="6 7">
    <name type="scientific">Bradyrhizobium macuxiense</name>
    <dbReference type="NCBI Taxonomy" id="1755647"/>
    <lineage>
        <taxon>Bacteria</taxon>
        <taxon>Pseudomonadati</taxon>
        <taxon>Pseudomonadota</taxon>
        <taxon>Alphaproteobacteria</taxon>
        <taxon>Hyphomicrobiales</taxon>
        <taxon>Nitrobacteraceae</taxon>
        <taxon>Bradyrhizobium</taxon>
    </lineage>
</organism>
<gene>
    <name evidence="6" type="ORF">FBZ93_107305</name>
</gene>
<evidence type="ECO:0000259" key="5">
    <source>
        <dbReference type="PROSITE" id="PS51078"/>
    </source>
</evidence>
<dbReference type="InterPro" id="IPR036390">
    <property type="entry name" value="WH_DNA-bd_sf"/>
</dbReference>